<dbReference type="OrthoDB" id="2633865at2759"/>
<dbReference type="AlphaFoldDB" id="A0A0C2ZUI6"/>
<dbReference type="Proteomes" id="UP000053989">
    <property type="component" value="Unassembled WGS sequence"/>
</dbReference>
<name>A0A0C2ZUI6_9AGAM</name>
<keyword evidence="3" id="KW-1185">Reference proteome</keyword>
<reference evidence="3" key="2">
    <citation type="submission" date="2015-01" db="EMBL/GenBank/DDBJ databases">
        <title>Evolutionary Origins and Diversification of the Mycorrhizal Mutualists.</title>
        <authorList>
            <consortium name="DOE Joint Genome Institute"/>
            <consortium name="Mycorrhizal Genomics Consortium"/>
            <person name="Kohler A."/>
            <person name="Kuo A."/>
            <person name="Nagy L.G."/>
            <person name="Floudas D."/>
            <person name="Copeland A."/>
            <person name="Barry K.W."/>
            <person name="Cichocki N."/>
            <person name="Veneault-Fourrey C."/>
            <person name="LaButti K."/>
            <person name="Lindquist E.A."/>
            <person name="Lipzen A."/>
            <person name="Lundell T."/>
            <person name="Morin E."/>
            <person name="Murat C."/>
            <person name="Riley R."/>
            <person name="Ohm R."/>
            <person name="Sun H."/>
            <person name="Tunlid A."/>
            <person name="Henrissat B."/>
            <person name="Grigoriev I.V."/>
            <person name="Hibbett D.S."/>
            <person name="Martin F."/>
        </authorList>
    </citation>
    <scope>NUCLEOTIDE SEQUENCE [LARGE SCALE GENOMIC DNA]</scope>
    <source>
        <strain evidence="3">Foug A</strain>
    </source>
</reference>
<organism evidence="2 3">
    <name type="scientific">Scleroderma citrinum Foug A</name>
    <dbReference type="NCBI Taxonomy" id="1036808"/>
    <lineage>
        <taxon>Eukaryota</taxon>
        <taxon>Fungi</taxon>
        <taxon>Dikarya</taxon>
        <taxon>Basidiomycota</taxon>
        <taxon>Agaricomycotina</taxon>
        <taxon>Agaricomycetes</taxon>
        <taxon>Agaricomycetidae</taxon>
        <taxon>Boletales</taxon>
        <taxon>Sclerodermatineae</taxon>
        <taxon>Sclerodermataceae</taxon>
        <taxon>Scleroderma</taxon>
    </lineage>
</organism>
<evidence type="ECO:0000259" key="1">
    <source>
        <dbReference type="Pfam" id="PF01693"/>
    </source>
</evidence>
<reference evidence="2 3" key="1">
    <citation type="submission" date="2014-04" db="EMBL/GenBank/DDBJ databases">
        <authorList>
            <consortium name="DOE Joint Genome Institute"/>
            <person name="Kuo A."/>
            <person name="Kohler A."/>
            <person name="Nagy L.G."/>
            <person name="Floudas D."/>
            <person name="Copeland A."/>
            <person name="Barry K.W."/>
            <person name="Cichocki N."/>
            <person name="Veneault-Fourrey C."/>
            <person name="LaButti K."/>
            <person name="Lindquist E.A."/>
            <person name="Lipzen A."/>
            <person name="Lundell T."/>
            <person name="Morin E."/>
            <person name="Murat C."/>
            <person name="Sun H."/>
            <person name="Tunlid A."/>
            <person name="Henrissat B."/>
            <person name="Grigoriev I.V."/>
            <person name="Hibbett D.S."/>
            <person name="Martin F."/>
            <person name="Nordberg H.P."/>
            <person name="Cantor M.N."/>
            <person name="Hua S.X."/>
        </authorList>
    </citation>
    <scope>NUCLEOTIDE SEQUENCE [LARGE SCALE GENOMIC DNA]</scope>
    <source>
        <strain evidence="2 3">Foug A</strain>
    </source>
</reference>
<dbReference type="Pfam" id="PF01693">
    <property type="entry name" value="Cauli_VI"/>
    <property type="match status" value="1"/>
</dbReference>
<dbReference type="SUPFAM" id="SSF55658">
    <property type="entry name" value="L9 N-domain-like"/>
    <property type="match status" value="1"/>
</dbReference>
<dbReference type="InterPro" id="IPR037056">
    <property type="entry name" value="RNase_H1_N_sf"/>
</dbReference>
<proteinExistence type="predicted"/>
<protein>
    <recommendedName>
        <fullName evidence="1">Ribonuclease H1 N-terminal domain-containing protein</fullName>
    </recommendedName>
</protein>
<sequence>MPQTPRFRPPTAGSQSNLSVLTTLLERLDSSPADSATLASILAAKSSNAGPAISLEATALVEPTSPVPCKSTIYKTPTFPSSLSASSGASPIVPSSPSSWDTFGLHSSFESSQPQLPLTLATSPTSPYIDELLDPTPPATGPTTPIAVTLITSPRSKPKDYVIYYTDPEYEEALTSCADKCFLHQYRSMYYNIPVRMNSKAQFYLVTKGTHIGIFHRWDQAASEVLGVSGAVFYHVSSLAVGLENIRAVIEVGRAGRI</sequence>
<dbReference type="EMBL" id="KN822121">
    <property type="protein sequence ID" value="KIM56182.1"/>
    <property type="molecule type" value="Genomic_DNA"/>
</dbReference>
<feature type="domain" description="Ribonuclease H1 N-terminal" evidence="1">
    <location>
        <begin position="203"/>
        <end position="234"/>
    </location>
</feature>
<accession>A0A0C2ZUI6</accession>
<dbReference type="InterPro" id="IPR011320">
    <property type="entry name" value="RNase_H1_N"/>
</dbReference>
<dbReference type="InParanoid" id="A0A0C2ZUI6"/>
<dbReference type="Gene3D" id="3.40.970.10">
    <property type="entry name" value="Ribonuclease H1, N-terminal domain"/>
    <property type="match status" value="1"/>
</dbReference>
<dbReference type="InterPro" id="IPR009027">
    <property type="entry name" value="Ribosomal_bL9/RNase_H1_N"/>
</dbReference>
<dbReference type="HOGENOM" id="CLU_1062304_0_0_1"/>
<evidence type="ECO:0000313" key="3">
    <source>
        <dbReference type="Proteomes" id="UP000053989"/>
    </source>
</evidence>
<gene>
    <name evidence="2" type="ORF">SCLCIDRAFT_29811</name>
</gene>
<evidence type="ECO:0000313" key="2">
    <source>
        <dbReference type="EMBL" id="KIM56182.1"/>
    </source>
</evidence>